<dbReference type="InterPro" id="IPR043502">
    <property type="entry name" value="DNA/RNA_pol_sf"/>
</dbReference>
<reference evidence="1 2" key="1">
    <citation type="journal article" date="2022" name="Nat. Genet.">
        <title>Improved pea reference genome and pan-genome highlight genomic features and evolutionary characteristics.</title>
        <authorList>
            <person name="Yang T."/>
            <person name="Liu R."/>
            <person name="Luo Y."/>
            <person name="Hu S."/>
            <person name="Wang D."/>
            <person name="Wang C."/>
            <person name="Pandey M.K."/>
            <person name="Ge S."/>
            <person name="Xu Q."/>
            <person name="Li N."/>
            <person name="Li G."/>
            <person name="Huang Y."/>
            <person name="Saxena R.K."/>
            <person name="Ji Y."/>
            <person name="Li M."/>
            <person name="Yan X."/>
            <person name="He Y."/>
            <person name="Liu Y."/>
            <person name="Wang X."/>
            <person name="Xiang C."/>
            <person name="Varshney R.K."/>
            <person name="Ding H."/>
            <person name="Gao S."/>
            <person name="Zong X."/>
        </authorList>
    </citation>
    <scope>NUCLEOTIDE SEQUENCE [LARGE SCALE GENOMIC DNA]</scope>
    <source>
        <strain evidence="1 2">cv. Zhongwan 6</strain>
    </source>
</reference>
<name>A0A9D4X1N0_PEA</name>
<comment type="caution">
    <text evidence="1">The sequence shown here is derived from an EMBL/GenBank/DDBJ whole genome shotgun (WGS) entry which is preliminary data.</text>
</comment>
<dbReference type="AlphaFoldDB" id="A0A9D4X1N0"/>
<evidence type="ECO:0000313" key="1">
    <source>
        <dbReference type="EMBL" id="KAI5411963.1"/>
    </source>
</evidence>
<organism evidence="1 2">
    <name type="scientific">Pisum sativum</name>
    <name type="common">Garden pea</name>
    <name type="synonym">Lathyrus oleraceus</name>
    <dbReference type="NCBI Taxonomy" id="3888"/>
    <lineage>
        <taxon>Eukaryota</taxon>
        <taxon>Viridiplantae</taxon>
        <taxon>Streptophyta</taxon>
        <taxon>Embryophyta</taxon>
        <taxon>Tracheophyta</taxon>
        <taxon>Spermatophyta</taxon>
        <taxon>Magnoliopsida</taxon>
        <taxon>eudicotyledons</taxon>
        <taxon>Gunneridae</taxon>
        <taxon>Pentapetalae</taxon>
        <taxon>rosids</taxon>
        <taxon>fabids</taxon>
        <taxon>Fabales</taxon>
        <taxon>Fabaceae</taxon>
        <taxon>Papilionoideae</taxon>
        <taxon>50 kb inversion clade</taxon>
        <taxon>NPAAA clade</taxon>
        <taxon>Hologalegina</taxon>
        <taxon>IRL clade</taxon>
        <taxon>Fabeae</taxon>
        <taxon>Lathyrus</taxon>
    </lineage>
</organism>
<gene>
    <name evidence="1" type="ORF">KIW84_056867</name>
</gene>
<dbReference type="SUPFAM" id="SSF56672">
    <property type="entry name" value="DNA/RNA polymerases"/>
    <property type="match status" value="1"/>
</dbReference>
<dbReference type="Gene3D" id="3.10.10.10">
    <property type="entry name" value="HIV Type 1 Reverse Transcriptase, subunit A, domain 1"/>
    <property type="match status" value="1"/>
</dbReference>
<proteinExistence type="predicted"/>
<accession>A0A9D4X1N0</accession>
<dbReference type="Gramene" id="Psat05G0686700-T1">
    <property type="protein sequence ID" value="KAI5411963.1"/>
    <property type="gene ID" value="KIW84_056867"/>
</dbReference>
<sequence>MEWLSSLGEIKANFKDLTIKIPWGNRYHVLKGESELLRAATSFKSVLKAMRDEGQVFLLEYQMLKAGTDSVISPPNWLEGVLSEFEEVFQEPKGLPPSRRQDHAIILKEGANIPNIRPYRYPHYPKNEIKRLVDDMLKSGVIRPSPGQQNRVADALSRRMSYAALSTVQFDELEEWETEIQNDKKLQEIIQDLLKDSHSHPGYSFRGRKLFFKGRLVLPKRSSKIPKLLKEFHDSATEDTRDFSKLIKEFQQFYTGKE</sequence>
<evidence type="ECO:0000313" key="2">
    <source>
        <dbReference type="Proteomes" id="UP001058974"/>
    </source>
</evidence>
<dbReference type="EMBL" id="JAMSHJ010000005">
    <property type="protein sequence ID" value="KAI5411963.1"/>
    <property type="molecule type" value="Genomic_DNA"/>
</dbReference>
<dbReference type="Proteomes" id="UP001058974">
    <property type="component" value="Chromosome 5"/>
</dbReference>
<protein>
    <submittedName>
        <fullName evidence="1">Uncharacterized protein</fullName>
    </submittedName>
</protein>
<keyword evidence="2" id="KW-1185">Reference proteome</keyword>